<organism evidence="1 2">
    <name type="scientific">Colletotrichum destructivum</name>
    <dbReference type="NCBI Taxonomy" id="34406"/>
    <lineage>
        <taxon>Eukaryota</taxon>
        <taxon>Fungi</taxon>
        <taxon>Dikarya</taxon>
        <taxon>Ascomycota</taxon>
        <taxon>Pezizomycotina</taxon>
        <taxon>Sordariomycetes</taxon>
        <taxon>Hypocreomycetidae</taxon>
        <taxon>Glomerellales</taxon>
        <taxon>Glomerellaceae</taxon>
        <taxon>Colletotrichum</taxon>
        <taxon>Colletotrichum destructivum species complex</taxon>
    </lineage>
</organism>
<dbReference type="AlphaFoldDB" id="A0AAX4HX43"/>
<name>A0AAX4HX43_9PEZI</name>
<sequence>MASPSAWGGEWSAGPAAAARDCVIAEIAQSVPRSSRVCAIDFFAQPPRSRQVAVSHGSLQARLTSPQKIGGFPGLCFGTAQVGQAPRTPRAETSHLGDIPGVSGFFHGLGVFDTVDPRSFVAPQSTFNKRMVLCIS</sequence>
<dbReference type="RefSeq" id="XP_062772879.1">
    <property type="nucleotide sequence ID" value="XM_062916828.1"/>
</dbReference>
<evidence type="ECO:0000313" key="2">
    <source>
        <dbReference type="Proteomes" id="UP001322277"/>
    </source>
</evidence>
<keyword evidence="2" id="KW-1185">Reference proteome</keyword>
<dbReference type="KEGG" id="cdet:87937172"/>
<gene>
    <name evidence="1" type="ORF">CDEST_00669</name>
</gene>
<dbReference type="EMBL" id="CP137305">
    <property type="protein sequence ID" value="WQF75655.1"/>
    <property type="molecule type" value="Genomic_DNA"/>
</dbReference>
<reference evidence="2" key="1">
    <citation type="journal article" date="2023" name="bioRxiv">
        <title>Complete genome of the Medicago anthracnose fungus, Colletotrichum destructivum, reveals a mini-chromosome-like region within a core chromosome.</title>
        <authorList>
            <person name="Lapalu N."/>
            <person name="Simon A."/>
            <person name="Lu A."/>
            <person name="Plaumann P.-L."/>
            <person name="Amselem J."/>
            <person name="Pigne S."/>
            <person name="Auger A."/>
            <person name="Koch C."/>
            <person name="Dallery J.-F."/>
            <person name="O'Connell R.J."/>
        </authorList>
    </citation>
    <scope>NUCLEOTIDE SEQUENCE [LARGE SCALE GENOMIC DNA]</scope>
    <source>
        <strain evidence="2">CBS 520.97</strain>
    </source>
</reference>
<protein>
    <submittedName>
        <fullName evidence="1">Uncharacterized protein</fullName>
    </submittedName>
</protein>
<dbReference type="Proteomes" id="UP001322277">
    <property type="component" value="Chromosome 1"/>
</dbReference>
<proteinExistence type="predicted"/>
<accession>A0AAX4HX43</accession>
<evidence type="ECO:0000313" key="1">
    <source>
        <dbReference type="EMBL" id="WQF75655.1"/>
    </source>
</evidence>
<dbReference type="GeneID" id="87937172"/>